<feature type="region of interest" description="Disordered" evidence="1">
    <location>
        <begin position="64"/>
        <end position="98"/>
    </location>
</feature>
<dbReference type="EMBL" id="JANPWB010000010">
    <property type="protein sequence ID" value="KAJ1138951.1"/>
    <property type="molecule type" value="Genomic_DNA"/>
</dbReference>
<dbReference type="AlphaFoldDB" id="A0AAV7QEF0"/>
<evidence type="ECO:0000256" key="1">
    <source>
        <dbReference type="SAM" id="MobiDB-lite"/>
    </source>
</evidence>
<keyword evidence="3" id="KW-1185">Reference proteome</keyword>
<gene>
    <name evidence="2" type="ORF">NDU88_005330</name>
</gene>
<dbReference type="Proteomes" id="UP001066276">
    <property type="component" value="Chromosome 6"/>
</dbReference>
<proteinExistence type="predicted"/>
<evidence type="ECO:0000313" key="2">
    <source>
        <dbReference type="EMBL" id="KAJ1138951.1"/>
    </source>
</evidence>
<feature type="compositionally biased region" description="Low complexity" evidence="1">
    <location>
        <begin position="11"/>
        <end position="26"/>
    </location>
</feature>
<name>A0AAV7QEF0_PLEWA</name>
<reference evidence="2" key="1">
    <citation type="journal article" date="2022" name="bioRxiv">
        <title>Sequencing and chromosome-scale assembly of the giantPleurodeles waltlgenome.</title>
        <authorList>
            <person name="Brown T."/>
            <person name="Elewa A."/>
            <person name="Iarovenko S."/>
            <person name="Subramanian E."/>
            <person name="Araus A.J."/>
            <person name="Petzold A."/>
            <person name="Susuki M."/>
            <person name="Suzuki K.-i.T."/>
            <person name="Hayashi T."/>
            <person name="Toyoda A."/>
            <person name="Oliveira C."/>
            <person name="Osipova E."/>
            <person name="Leigh N.D."/>
            <person name="Simon A."/>
            <person name="Yun M.H."/>
        </authorList>
    </citation>
    <scope>NUCLEOTIDE SEQUENCE</scope>
    <source>
        <strain evidence="2">20211129_DDA</strain>
        <tissue evidence="2">Liver</tissue>
    </source>
</reference>
<accession>A0AAV7QEF0</accession>
<sequence>MHPGSFLRRTLSPPGSSLSLSQGPPSAVSGLSPGPWDRPSALSRGPGRVTQLLRRMCSKRRFKLDRVSPAKTADGQDAPRSLPQKGNPLCGRSSGSNSGSGCGYALCAGVLGAILVAMAAATRGAAAAVCGA</sequence>
<organism evidence="2 3">
    <name type="scientific">Pleurodeles waltl</name>
    <name type="common">Iberian ribbed newt</name>
    <dbReference type="NCBI Taxonomy" id="8319"/>
    <lineage>
        <taxon>Eukaryota</taxon>
        <taxon>Metazoa</taxon>
        <taxon>Chordata</taxon>
        <taxon>Craniata</taxon>
        <taxon>Vertebrata</taxon>
        <taxon>Euteleostomi</taxon>
        <taxon>Amphibia</taxon>
        <taxon>Batrachia</taxon>
        <taxon>Caudata</taxon>
        <taxon>Salamandroidea</taxon>
        <taxon>Salamandridae</taxon>
        <taxon>Pleurodelinae</taxon>
        <taxon>Pleurodeles</taxon>
    </lineage>
</organism>
<feature type="region of interest" description="Disordered" evidence="1">
    <location>
        <begin position="1"/>
        <end position="50"/>
    </location>
</feature>
<comment type="caution">
    <text evidence="2">The sequence shown here is derived from an EMBL/GenBank/DDBJ whole genome shotgun (WGS) entry which is preliminary data.</text>
</comment>
<protein>
    <submittedName>
        <fullName evidence="2">Uncharacterized protein</fullName>
    </submittedName>
</protein>
<evidence type="ECO:0000313" key="3">
    <source>
        <dbReference type="Proteomes" id="UP001066276"/>
    </source>
</evidence>